<protein>
    <recommendedName>
        <fullName evidence="5">TNFR-Cys domain-containing protein</fullName>
    </recommendedName>
</protein>
<organism evidence="3 4">
    <name type="scientific">Magallana gigas</name>
    <name type="common">Pacific oyster</name>
    <name type="synonym">Crassostrea gigas</name>
    <dbReference type="NCBI Taxonomy" id="29159"/>
    <lineage>
        <taxon>Eukaryota</taxon>
        <taxon>Metazoa</taxon>
        <taxon>Spiralia</taxon>
        <taxon>Lophotrochozoa</taxon>
        <taxon>Mollusca</taxon>
        <taxon>Bivalvia</taxon>
        <taxon>Autobranchia</taxon>
        <taxon>Pteriomorphia</taxon>
        <taxon>Ostreida</taxon>
        <taxon>Ostreoidea</taxon>
        <taxon>Ostreidae</taxon>
        <taxon>Magallana</taxon>
    </lineage>
</organism>
<keyword evidence="1" id="KW-1133">Transmembrane helix</keyword>
<evidence type="ECO:0000256" key="1">
    <source>
        <dbReference type="SAM" id="Phobius"/>
    </source>
</evidence>
<accession>A0A8W8IRP2</accession>
<feature type="transmembrane region" description="Helical" evidence="1">
    <location>
        <begin position="102"/>
        <end position="126"/>
    </location>
</feature>
<dbReference type="EnsemblMetazoa" id="G15551.1">
    <property type="protein sequence ID" value="G15551.1:cds"/>
    <property type="gene ID" value="G15551"/>
</dbReference>
<evidence type="ECO:0008006" key="5">
    <source>
        <dbReference type="Google" id="ProtNLM"/>
    </source>
</evidence>
<keyword evidence="1" id="KW-0472">Membrane</keyword>
<evidence type="ECO:0000313" key="3">
    <source>
        <dbReference type="EnsemblMetazoa" id="G15551.1:cds"/>
    </source>
</evidence>
<keyword evidence="2" id="KW-0732">Signal</keyword>
<feature type="chain" id="PRO_5036494459" description="TNFR-Cys domain-containing protein" evidence="2">
    <location>
        <begin position="22"/>
        <end position="297"/>
    </location>
</feature>
<dbReference type="Proteomes" id="UP000005408">
    <property type="component" value="Unassembled WGS sequence"/>
</dbReference>
<evidence type="ECO:0000313" key="4">
    <source>
        <dbReference type="Proteomes" id="UP000005408"/>
    </source>
</evidence>
<name>A0A8W8IRP2_MAGGI</name>
<dbReference type="AlphaFoldDB" id="A0A8W8IRP2"/>
<proteinExistence type="predicted"/>
<feature type="signal peptide" evidence="2">
    <location>
        <begin position="1"/>
        <end position="21"/>
    </location>
</feature>
<reference evidence="3" key="1">
    <citation type="submission" date="2022-08" db="UniProtKB">
        <authorList>
            <consortium name="EnsemblMetazoa"/>
        </authorList>
    </citation>
    <scope>IDENTIFICATION</scope>
    <source>
        <strain evidence="3">05x7-T-G4-1.051#20</strain>
    </source>
</reference>
<evidence type="ECO:0000256" key="2">
    <source>
        <dbReference type="SAM" id="SignalP"/>
    </source>
</evidence>
<sequence>SMHVFFIFSIIIFLFIIYTSTEMTGVCSNVSDRSLLKCCPNYRLVGSSCEECWSGTIGINCKDNCPPNYYGRLCLEKCGCQPCDRVKGCLNLTDNSSPANSALWITLSVLASCIVPCFIFCLRIFCILRQRMLTKKPSDLDEYENSRYSISKTPRTIDSSQTYDTETGYDKCQTTVSNNMTETTSRNDYGCDDSMDGAYNILKLTVSDKNEHMLIPNNTSSPLEIQKHTKVHEDTSQMASSVSNIVKTKNHESKPLIHREKKKHQKELLRALDEFKQGSTKERKKLRYSFTKSTELF</sequence>
<keyword evidence="4" id="KW-1185">Reference proteome</keyword>
<keyword evidence="1" id="KW-0812">Transmembrane</keyword>